<name>A0A318S5R7_9DEIO</name>
<dbReference type="OrthoDB" id="6706661at2"/>
<dbReference type="AlphaFoldDB" id="A0A318S5R7"/>
<comment type="caution">
    <text evidence="1">The sequence shown here is derived from an EMBL/GenBank/DDBJ whole genome shotgun (WGS) entry which is preliminary data.</text>
</comment>
<evidence type="ECO:0000313" key="1">
    <source>
        <dbReference type="EMBL" id="PYE49009.1"/>
    </source>
</evidence>
<reference evidence="1 2" key="1">
    <citation type="submission" date="2018-06" db="EMBL/GenBank/DDBJ databases">
        <title>Genomic Encyclopedia of Type Strains, Phase IV (KMG-IV): sequencing the most valuable type-strain genomes for metagenomic binning, comparative biology and taxonomic classification.</title>
        <authorList>
            <person name="Goeker M."/>
        </authorList>
    </citation>
    <scope>NUCLEOTIDE SEQUENCE [LARGE SCALE GENOMIC DNA]</scope>
    <source>
        <strain evidence="1 2">DSM 18048</strain>
    </source>
</reference>
<sequence length="97" mass="10837">MRRFDVSQLVPFFRVEWSGEPPLTPDELTACAANMHLIPARDTVARQLGRLKPGHLVHLTGLLVNLARFDGWTWRSSLTRTDSGSGACELVYMQPSS</sequence>
<evidence type="ECO:0000313" key="2">
    <source>
        <dbReference type="Proteomes" id="UP000248326"/>
    </source>
</evidence>
<gene>
    <name evidence="1" type="ORF">DES52_12526</name>
</gene>
<dbReference type="EMBL" id="QJSX01000025">
    <property type="protein sequence ID" value="PYE49009.1"/>
    <property type="molecule type" value="Genomic_DNA"/>
</dbReference>
<accession>A0A318S5R7</accession>
<keyword evidence="2" id="KW-1185">Reference proteome</keyword>
<dbReference type="RefSeq" id="WP_110888768.1">
    <property type="nucleotide sequence ID" value="NZ_QJSX01000025.1"/>
</dbReference>
<protein>
    <submittedName>
        <fullName evidence="1">Uncharacterized protein</fullName>
    </submittedName>
</protein>
<proteinExistence type="predicted"/>
<dbReference type="Proteomes" id="UP000248326">
    <property type="component" value="Unassembled WGS sequence"/>
</dbReference>
<organism evidence="1 2">
    <name type="scientific">Deinococcus yavapaiensis KR-236</name>
    <dbReference type="NCBI Taxonomy" id="694435"/>
    <lineage>
        <taxon>Bacteria</taxon>
        <taxon>Thermotogati</taxon>
        <taxon>Deinococcota</taxon>
        <taxon>Deinococci</taxon>
        <taxon>Deinococcales</taxon>
        <taxon>Deinococcaceae</taxon>
        <taxon>Deinococcus</taxon>
    </lineage>
</organism>